<dbReference type="PANTHER" id="PTHR11188:SF161">
    <property type="entry name" value="PH-RESPONSE REGULATOR PROTEIN PALF_RIM8"/>
    <property type="match status" value="1"/>
</dbReference>
<gene>
    <name evidence="3" type="ORF">PBRASI_LOCUS6648</name>
</gene>
<dbReference type="GO" id="GO:0030674">
    <property type="term" value="F:protein-macromolecule adaptor activity"/>
    <property type="evidence" value="ECO:0007669"/>
    <property type="project" value="TreeGrafter"/>
</dbReference>
<dbReference type="InterPro" id="IPR011021">
    <property type="entry name" value="Arrestin-like_N"/>
</dbReference>
<keyword evidence="4" id="KW-1185">Reference proteome</keyword>
<comment type="caution">
    <text evidence="3">The sequence shown here is derived from an EMBL/GenBank/DDBJ whole genome shotgun (WGS) entry which is preliminary data.</text>
</comment>
<dbReference type="GO" id="GO:0005829">
    <property type="term" value="C:cytosol"/>
    <property type="evidence" value="ECO:0007669"/>
    <property type="project" value="TreeGrafter"/>
</dbReference>
<dbReference type="GO" id="GO:0031625">
    <property type="term" value="F:ubiquitin protein ligase binding"/>
    <property type="evidence" value="ECO:0007669"/>
    <property type="project" value="TreeGrafter"/>
</dbReference>
<name>A0A9N9BUJ3_9GLOM</name>
<evidence type="ECO:0000259" key="2">
    <source>
        <dbReference type="SMART" id="SM01017"/>
    </source>
</evidence>
<dbReference type="SMART" id="SM01017">
    <property type="entry name" value="Arrestin_C"/>
    <property type="match status" value="1"/>
</dbReference>
<accession>A0A9N9BUJ3</accession>
<dbReference type="AlphaFoldDB" id="A0A9N9BUJ3"/>
<feature type="domain" description="Arrestin C-terminal-like" evidence="2">
    <location>
        <begin position="168"/>
        <end position="330"/>
    </location>
</feature>
<dbReference type="InterPro" id="IPR014752">
    <property type="entry name" value="Arrestin-like_C"/>
</dbReference>
<dbReference type="GO" id="GO:0005886">
    <property type="term" value="C:plasma membrane"/>
    <property type="evidence" value="ECO:0007669"/>
    <property type="project" value="TreeGrafter"/>
</dbReference>
<organism evidence="3 4">
    <name type="scientific">Paraglomus brasilianum</name>
    <dbReference type="NCBI Taxonomy" id="144538"/>
    <lineage>
        <taxon>Eukaryota</taxon>
        <taxon>Fungi</taxon>
        <taxon>Fungi incertae sedis</taxon>
        <taxon>Mucoromycota</taxon>
        <taxon>Glomeromycotina</taxon>
        <taxon>Glomeromycetes</taxon>
        <taxon>Paraglomerales</taxon>
        <taxon>Paraglomeraceae</taxon>
        <taxon>Paraglomus</taxon>
    </lineage>
</organism>
<dbReference type="OrthoDB" id="7785529at2759"/>
<dbReference type="GO" id="GO:0070086">
    <property type="term" value="P:ubiquitin-dependent endocytosis"/>
    <property type="evidence" value="ECO:0007669"/>
    <property type="project" value="TreeGrafter"/>
</dbReference>
<dbReference type="InterPro" id="IPR014756">
    <property type="entry name" value="Ig_E-set"/>
</dbReference>
<dbReference type="Pfam" id="PF02752">
    <property type="entry name" value="Arrestin_C"/>
    <property type="match status" value="1"/>
</dbReference>
<dbReference type="Pfam" id="PF00339">
    <property type="entry name" value="Arrestin_N"/>
    <property type="match status" value="1"/>
</dbReference>
<protein>
    <submittedName>
        <fullName evidence="3">1980_t:CDS:1</fullName>
    </submittedName>
</protein>
<dbReference type="PANTHER" id="PTHR11188">
    <property type="entry name" value="ARRESTIN DOMAIN CONTAINING PROTEIN"/>
    <property type="match status" value="1"/>
</dbReference>
<sequence>MQSVFAAVGNQASSDFFIQLDEPNRVYFPGDEIRGVILIRASKQIRSSSIRLRFKGKVTTNARESRMFRVFDNSVSVDELEKVGYSPHQRFAFMANLPQGTLPSIYSFNGGSISYTFKATLHSSWLPEKLSKRCAVSVNVLDRIDIQAYPAPVIRPFQTEVKVKKKKTRGIAFVDVLVGKGAVLQGKSGVDNGIVFFCQSIPIRIHIKHVAPIKNLQGVTVGFYRTTGFVMKDGSREEKHPKELVSTVSPVLIDPDTLETNISTKITVPKDISPTISNAKIFSIGYYVEIIVDLTAKTTIYETSSRNSKKKFGKSHGRFEVPIVVGTIDSSLTAPRRTSVRRSSIQFPIRGRQQQNNVFSNEWAANSAVSLNDPLLALPPSPPYRHSRAISWTGSVSPVPSAPSVEEVGHYDDFGKQFYPQNQAEVNGVAYDDWYSDSDGKPYESHVLVNREVSQESASEDQRL</sequence>
<dbReference type="EMBL" id="CAJVPI010000909">
    <property type="protein sequence ID" value="CAG8581609.1"/>
    <property type="molecule type" value="Genomic_DNA"/>
</dbReference>
<comment type="similarity">
    <text evidence="1">Belongs to the arrestin family. PalF/RIM8 subfamily.</text>
</comment>
<proteinExistence type="inferred from homology"/>
<evidence type="ECO:0000313" key="3">
    <source>
        <dbReference type="EMBL" id="CAG8581609.1"/>
    </source>
</evidence>
<reference evidence="3" key="1">
    <citation type="submission" date="2021-06" db="EMBL/GenBank/DDBJ databases">
        <authorList>
            <person name="Kallberg Y."/>
            <person name="Tangrot J."/>
            <person name="Rosling A."/>
        </authorList>
    </citation>
    <scope>NUCLEOTIDE SEQUENCE</scope>
    <source>
        <strain evidence="3">BR232B</strain>
    </source>
</reference>
<dbReference type="SUPFAM" id="SSF81296">
    <property type="entry name" value="E set domains"/>
    <property type="match status" value="1"/>
</dbReference>
<evidence type="ECO:0000256" key="1">
    <source>
        <dbReference type="ARBA" id="ARBA00037950"/>
    </source>
</evidence>
<evidence type="ECO:0000313" key="4">
    <source>
        <dbReference type="Proteomes" id="UP000789739"/>
    </source>
</evidence>
<dbReference type="InterPro" id="IPR011022">
    <property type="entry name" value="Arrestin_C-like"/>
</dbReference>
<dbReference type="Gene3D" id="2.60.40.640">
    <property type="match status" value="2"/>
</dbReference>
<dbReference type="InterPro" id="IPR050357">
    <property type="entry name" value="Arrestin_domain-protein"/>
</dbReference>
<dbReference type="Proteomes" id="UP000789739">
    <property type="component" value="Unassembled WGS sequence"/>
</dbReference>